<protein>
    <submittedName>
        <fullName evidence="1">HAD-superfamily hydrolase</fullName>
    </submittedName>
</protein>
<evidence type="ECO:0000313" key="2">
    <source>
        <dbReference type="Proteomes" id="UP001497680"/>
    </source>
</evidence>
<keyword evidence="1" id="KW-0378">Hydrolase</keyword>
<accession>A0ACC0DIB1</accession>
<reference evidence="1 2" key="1">
    <citation type="journal article" date="2022" name="New Phytol.">
        <title>Ecological generalism drives hyperdiversity of secondary metabolite gene clusters in xylarialean endophytes.</title>
        <authorList>
            <person name="Franco M.E.E."/>
            <person name="Wisecaver J.H."/>
            <person name="Arnold A.E."/>
            <person name="Ju Y.M."/>
            <person name="Slot J.C."/>
            <person name="Ahrendt S."/>
            <person name="Moore L.P."/>
            <person name="Eastman K.E."/>
            <person name="Scott K."/>
            <person name="Konkel Z."/>
            <person name="Mondo S.J."/>
            <person name="Kuo A."/>
            <person name="Hayes R.D."/>
            <person name="Haridas S."/>
            <person name="Andreopoulos B."/>
            <person name="Riley R."/>
            <person name="LaButti K."/>
            <person name="Pangilinan J."/>
            <person name="Lipzen A."/>
            <person name="Amirebrahimi M."/>
            <person name="Yan J."/>
            <person name="Adam C."/>
            <person name="Keymanesh K."/>
            <person name="Ng V."/>
            <person name="Louie K."/>
            <person name="Northen T."/>
            <person name="Drula E."/>
            <person name="Henrissat B."/>
            <person name="Hsieh H.M."/>
            <person name="Youens-Clark K."/>
            <person name="Lutzoni F."/>
            <person name="Miadlikowska J."/>
            <person name="Eastwood D.C."/>
            <person name="Hamelin R.C."/>
            <person name="Grigoriev I.V."/>
            <person name="U'Ren J.M."/>
        </authorList>
    </citation>
    <scope>NUCLEOTIDE SEQUENCE [LARGE SCALE GENOMIC DNA]</scope>
    <source>
        <strain evidence="1 2">ER1909</strain>
    </source>
</reference>
<proteinExistence type="predicted"/>
<evidence type="ECO:0000313" key="1">
    <source>
        <dbReference type="EMBL" id="KAI6092285.1"/>
    </source>
</evidence>
<keyword evidence="2" id="KW-1185">Reference proteome</keyword>
<comment type="caution">
    <text evidence="1">The sequence shown here is derived from an EMBL/GenBank/DDBJ whole genome shotgun (WGS) entry which is preliminary data.</text>
</comment>
<organism evidence="1 2">
    <name type="scientific">Hypoxylon rubiginosum</name>
    <dbReference type="NCBI Taxonomy" id="110542"/>
    <lineage>
        <taxon>Eukaryota</taxon>
        <taxon>Fungi</taxon>
        <taxon>Dikarya</taxon>
        <taxon>Ascomycota</taxon>
        <taxon>Pezizomycotina</taxon>
        <taxon>Sordariomycetes</taxon>
        <taxon>Xylariomycetidae</taxon>
        <taxon>Xylariales</taxon>
        <taxon>Hypoxylaceae</taxon>
        <taxon>Hypoxylon</taxon>
    </lineage>
</organism>
<gene>
    <name evidence="1" type="ORF">F4821DRAFT_279585</name>
</gene>
<name>A0ACC0DIB1_9PEZI</name>
<dbReference type="Proteomes" id="UP001497680">
    <property type="component" value="Unassembled WGS sequence"/>
</dbReference>
<dbReference type="EMBL" id="MU394284">
    <property type="protein sequence ID" value="KAI6092285.1"/>
    <property type="molecule type" value="Genomic_DNA"/>
</dbReference>
<sequence>MSMDSAPNRTVAFAFDIDGVLVKGQKPIPGARETIQLLQTLDIPFIFLTNGGGHTEAQHVAKLGQRLDLTLHPRQFVQSHTPYLDLVPEFGQQTVLVLGGHGQQIRDLAHAYGFMKVVTSSDVMSECQHIHPFPEMTGSHHEEHGRPDAIPNGKLRSTQIAAILVWTSPRDWCLDLQVVTDLLLSDGGVIGTRAPTNGDEDLPNCGFQRGGQPRLYFCNPDFEWSTEHAHPRLAQGAFCKALAGLWRHMTRGRAELEYELVGKPTEPTYRYGERVLREYAAAELGGSVDTVYMIGDNPESDIVGANSFRSQHGIKWESVLVETGVYTPGTTPLHEPLHTARDVTDAVKWALRREGIVFTLDTGYYTPPPTEEALEGGET</sequence>